<dbReference type="Proteomes" id="UP000750711">
    <property type="component" value="Unassembled WGS sequence"/>
</dbReference>
<evidence type="ECO:0008006" key="6">
    <source>
        <dbReference type="Google" id="ProtNLM"/>
    </source>
</evidence>
<keyword evidence="5" id="KW-1185">Reference proteome</keyword>
<organism evidence="4 5">
    <name type="scientific">Trichoglossum hirsutum</name>
    <dbReference type="NCBI Taxonomy" id="265104"/>
    <lineage>
        <taxon>Eukaryota</taxon>
        <taxon>Fungi</taxon>
        <taxon>Dikarya</taxon>
        <taxon>Ascomycota</taxon>
        <taxon>Pezizomycotina</taxon>
        <taxon>Geoglossomycetes</taxon>
        <taxon>Geoglossales</taxon>
        <taxon>Geoglossaceae</taxon>
        <taxon>Trichoglossum</taxon>
    </lineage>
</organism>
<dbReference type="Pfam" id="PF11702">
    <property type="entry name" value="DUF3295"/>
    <property type="match status" value="1"/>
</dbReference>
<dbReference type="PANTHER" id="PTHR28014:SF1">
    <property type="entry name" value="NEGATIVE REGULATOR OF RAS-CAMP PATHWAY"/>
    <property type="match status" value="1"/>
</dbReference>
<name>A0A9P8IB07_9PEZI</name>
<proteinExistence type="predicted"/>
<evidence type="ECO:0000259" key="2">
    <source>
        <dbReference type="Pfam" id="PF08550"/>
    </source>
</evidence>
<dbReference type="InterPro" id="IPR053043">
    <property type="entry name" value="Ras-cAMP_regulatory"/>
</dbReference>
<dbReference type="GO" id="GO:0005737">
    <property type="term" value="C:cytoplasm"/>
    <property type="evidence" value="ECO:0007669"/>
    <property type="project" value="TreeGrafter"/>
</dbReference>
<sequence>MPPRLASPVLTVDAGKIAKVDPRNVENLFGMWTESLEEGRRLENLSWRLWNRETFCCEPEDYSTTTQRNQRKSRRDPDDIPELSVSVDSAASDEMEHIESHTKTVSGAVDIKRPPLPRRESTESRSRGKEKHITSLHLERMVMTIKEKKDLEPLSPRRSTAPARAAQGTTDTTTPRPPTTPTVTKPSLPTTITTITTTTTTNSESESAVSQCVSSESSAISDALSGHSIVRGFSPGHVSSSYRSHTRLAPVVPRPPHVQVEVNNKKKAGTIFMLGTSSGEEESSLEEHMSTTFHLQQQQQRSSLSEGLKKPQRKRTSFKDDVTTRTVYEGAQEDDVADTEEDEEVVSESAIDDDDSSDWEDSVTESGRSSVNEKEMFQRVDSRPNLTTRRSLLSTLLHQPDRAAALQNAASRSTPAMRSRTSSPNGPSVSATPEEESALTMRGPQIPRSRPIVMTTPSIHPPALSPRTTRRNMLATELTESLRRHLLWERQQKNTTASAVLKRRHTSHDVSNLHEYPGQDMNSPSKDASKNNSWNYFDHGLGEYHQKGW</sequence>
<feature type="domain" description="Nitrogen regulatory protein areA GATA-like" evidence="2">
    <location>
        <begin position="35"/>
        <end position="52"/>
    </location>
</feature>
<feature type="domain" description="DUF3295" evidence="3">
    <location>
        <begin position="78"/>
        <end position="549"/>
    </location>
</feature>
<dbReference type="Pfam" id="PF08550">
    <property type="entry name" value="GATA_AreA"/>
    <property type="match status" value="1"/>
</dbReference>
<dbReference type="PANTHER" id="PTHR28014">
    <property type="entry name" value="NEGATIVE REGULATOR OF RAS-CAMP PATHWAY"/>
    <property type="match status" value="1"/>
</dbReference>
<feature type="region of interest" description="Disordered" evidence="1">
    <location>
        <begin position="277"/>
        <end position="386"/>
    </location>
</feature>
<protein>
    <recommendedName>
        <fullName evidence="6">Nitrogen regulatory protein areA GATA-like domain-containing protein</fullName>
    </recommendedName>
</protein>
<dbReference type="GO" id="GO:0000122">
    <property type="term" value="P:negative regulation of transcription by RNA polymerase II"/>
    <property type="evidence" value="ECO:0007669"/>
    <property type="project" value="TreeGrafter"/>
</dbReference>
<feature type="compositionally biased region" description="Acidic residues" evidence="1">
    <location>
        <begin position="331"/>
        <end position="363"/>
    </location>
</feature>
<evidence type="ECO:0000313" key="4">
    <source>
        <dbReference type="EMBL" id="KAH0548581.1"/>
    </source>
</evidence>
<dbReference type="GO" id="GO:0006808">
    <property type="term" value="P:regulation of nitrogen utilization"/>
    <property type="evidence" value="ECO:0007669"/>
    <property type="project" value="TreeGrafter"/>
</dbReference>
<comment type="caution">
    <text evidence="4">The sequence shown here is derived from an EMBL/GenBank/DDBJ whole genome shotgun (WGS) entry which is preliminary data.</text>
</comment>
<feature type="compositionally biased region" description="Polar residues" evidence="1">
    <location>
        <begin position="408"/>
        <end position="431"/>
    </location>
</feature>
<feature type="region of interest" description="Disordered" evidence="1">
    <location>
        <begin position="61"/>
        <end position="133"/>
    </location>
</feature>
<dbReference type="InterPro" id="IPR013860">
    <property type="entry name" value="AreA_GATA"/>
</dbReference>
<dbReference type="AlphaFoldDB" id="A0A9P8IB07"/>
<accession>A0A9P8IB07</accession>
<dbReference type="InterPro" id="IPR021711">
    <property type="entry name" value="DUF3295"/>
</dbReference>
<evidence type="ECO:0000256" key="1">
    <source>
        <dbReference type="SAM" id="MobiDB-lite"/>
    </source>
</evidence>
<gene>
    <name evidence="4" type="ORF">GP486_007875</name>
</gene>
<feature type="compositionally biased region" description="Polar residues" evidence="1">
    <location>
        <begin position="520"/>
        <end position="532"/>
    </location>
</feature>
<dbReference type="GO" id="GO:0031930">
    <property type="term" value="P:mitochondria-nucleus signaling pathway"/>
    <property type="evidence" value="ECO:0007669"/>
    <property type="project" value="TreeGrafter"/>
</dbReference>
<feature type="compositionally biased region" description="Low complexity" evidence="1">
    <location>
        <begin position="156"/>
        <end position="174"/>
    </location>
</feature>
<feature type="compositionally biased region" description="Basic and acidic residues" evidence="1">
    <location>
        <begin position="371"/>
        <end position="382"/>
    </location>
</feature>
<feature type="region of interest" description="Disordered" evidence="1">
    <location>
        <begin position="147"/>
        <end position="189"/>
    </location>
</feature>
<reference evidence="4" key="1">
    <citation type="submission" date="2021-03" db="EMBL/GenBank/DDBJ databases">
        <title>Comparative genomics and phylogenomic investigation of the class Geoglossomycetes provide insights into ecological specialization and systematics.</title>
        <authorList>
            <person name="Melie T."/>
            <person name="Pirro S."/>
            <person name="Miller A.N."/>
            <person name="Quandt A."/>
        </authorList>
    </citation>
    <scope>NUCLEOTIDE SEQUENCE</scope>
    <source>
        <strain evidence="4">CAQ_001_2017</strain>
    </source>
</reference>
<feature type="region of interest" description="Disordered" evidence="1">
    <location>
        <begin position="404"/>
        <end position="469"/>
    </location>
</feature>
<evidence type="ECO:0000259" key="3">
    <source>
        <dbReference type="Pfam" id="PF11702"/>
    </source>
</evidence>
<dbReference type="EMBL" id="JAGHQM010002517">
    <property type="protein sequence ID" value="KAH0548581.1"/>
    <property type="molecule type" value="Genomic_DNA"/>
</dbReference>
<feature type="region of interest" description="Disordered" evidence="1">
    <location>
        <begin position="495"/>
        <end position="532"/>
    </location>
</feature>
<evidence type="ECO:0000313" key="5">
    <source>
        <dbReference type="Proteomes" id="UP000750711"/>
    </source>
</evidence>
<feature type="compositionally biased region" description="Basic and acidic residues" evidence="1">
    <location>
        <begin position="110"/>
        <end position="133"/>
    </location>
</feature>